<feature type="domain" description="DUF6857" evidence="2">
    <location>
        <begin position="220"/>
        <end position="447"/>
    </location>
</feature>
<dbReference type="Pfam" id="PF21647">
    <property type="entry name" value="DUF6857"/>
    <property type="match status" value="1"/>
</dbReference>
<reference evidence="3 4" key="1">
    <citation type="submission" date="2018-04" db="EMBL/GenBank/DDBJ databases">
        <title>WGS assembly of Panicum hallii var. hallii HAL2.</title>
        <authorList>
            <person name="Lovell J."/>
            <person name="Jenkins J."/>
            <person name="Lowry D."/>
            <person name="Mamidi S."/>
            <person name="Sreedasyam A."/>
            <person name="Weng X."/>
            <person name="Barry K."/>
            <person name="Bonette J."/>
            <person name="Campitelli B."/>
            <person name="Daum C."/>
            <person name="Gordon S."/>
            <person name="Gould B."/>
            <person name="Lipzen A."/>
            <person name="MacQueen A."/>
            <person name="Palacio-Mejia J."/>
            <person name="Plott C."/>
            <person name="Shakirov E."/>
            <person name="Shu S."/>
            <person name="Yoshinaga Y."/>
            <person name="Zane M."/>
            <person name="Rokhsar D."/>
            <person name="Grimwood J."/>
            <person name="Schmutz J."/>
            <person name="Juenger T."/>
        </authorList>
    </citation>
    <scope>NUCLEOTIDE SEQUENCE [LARGE SCALE GENOMIC DNA]</scope>
    <source>
        <strain evidence="4">cv. HAL2</strain>
        <strain evidence="3">HAL2</strain>
    </source>
</reference>
<keyword evidence="4" id="KW-1185">Reference proteome</keyword>
<sequence>MDRSRKPKSNLGSQRRFELLDLNKSSSSLNMSASSLRSVGKETRNCGKVVQGSRRATTVRFAPPPLSAAAAAPAKAVARPATASGARPGSASGQRCRTSAERLPEPGPKAMRRSWGWTGDVDAKEKGGNPVAAKVVAKTQPRSSSVPRRLPPPEDKEKPLTKRGSKIMTNSTTETNPCTPPKMETEGSISPPDTARKSMKAPNSVSLKNMDMVSPPTRTSVATIGTSWDSLPSDLQNLGLEVMGYRDDVEVAAVEALKEASAAETLLRCLSAFAELTSAAAKQSPQQTVDAFLALHTAITSSDAAIPGDDKQNRHAGDWLRTAVSTELAPFSLYSQLRKTSHTAGSPASSSPPPSTRWPVAAGAVAAAEETWLEAARRRLGQEMRAWFLGHVERLLDGDVAGTLGQLKRVNDWLDAVGLEPESDAVERVRKKIYGYLLDHVESAVVALNGGTAPGGRRK</sequence>
<evidence type="ECO:0000313" key="4">
    <source>
        <dbReference type="Proteomes" id="UP000244336"/>
    </source>
</evidence>
<dbReference type="PANTHER" id="PTHR31928">
    <property type="entry name" value="EXPRESSED PROTEIN"/>
    <property type="match status" value="1"/>
</dbReference>
<feature type="region of interest" description="Disordered" evidence="1">
    <location>
        <begin position="1"/>
        <end position="201"/>
    </location>
</feature>
<dbReference type="Proteomes" id="UP000244336">
    <property type="component" value="Chromosome 8"/>
</dbReference>
<accession>A0A2T7CMC0</accession>
<name>A0A2T7CMC0_9POAL</name>
<evidence type="ECO:0000259" key="2">
    <source>
        <dbReference type="Pfam" id="PF21647"/>
    </source>
</evidence>
<dbReference type="InterPro" id="IPR010341">
    <property type="entry name" value="DUF936_pln"/>
</dbReference>
<dbReference type="AlphaFoldDB" id="A0A2T7CMC0"/>
<gene>
    <name evidence="3" type="ORF">GQ55_8G104200</name>
</gene>
<dbReference type="Gramene" id="PUZ44490">
    <property type="protein sequence ID" value="PUZ44490"/>
    <property type="gene ID" value="GQ55_8G104200"/>
</dbReference>
<feature type="compositionally biased region" description="Low complexity" evidence="1">
    <location>
        <begin position="22"/>
        <end position="38"/>
    </location>
</feature>
<evidence type="ECO:0000256" key="1">
    <source>
        <dbReference type="SAM" id="MobiDB-lite"/>
    </source>
</evidence>
<feature type="compositionally biased region" description="Polar residues" evidence="1">
    <location>
        <begin position="167"/>
        <end position="177"/>
    </location>
</feature>
<dbReference type="OrthoDB" id="1908057at2759"/>
<dbReference type="STRING" id="1504633.A0A2T7CMC0"/>
<dbReference type="InterPro" id="IPR049172">
    <property type="entry name" value="DUF6857_pln"/>
</dbReference>
<feature type="compositionally biased region" description="Basic and acidic residues" evidence="1">
    <location>
        <begin position="151"/>
        <end position="160"/>
    </location>
</feature>
<dbReference type="EMBL" id="CM009756">
    <property type="protein sequence ID" value="PUZ44491.1"/>
    <property type="molecule type" value="Genomic_DNA"/>
</dbReference>
<evidence type="ECO:0000313" key="3">
    <source>
        <dbReference type="EMBL" id="PUZ44489.1"/>
    </source>
</evidence>
<feature type="compositionally biased region" description="Low complexity" evidence="1">
    <location>
        <begin position="67"/>
        <end position="83"/>
    </location>
</feature>
<dbReference type="EMBL" id="CM009756">
    <property type="protein sequence ID" value="PUZ44489.1"/>
    <property type="molecule type" value="Genomic_DNA"/>
</dbReference>
<protein>
    <recommendedName>
        <fullName evidence="2">DUF6857 domain-containing protein</fullName>
    </recommendedName>
</protein>
<dbReference type="Gramene" id="PUZ44491">
    <property type="protein sequence ID" value="PUZ44491"/>
    <property type="gene ID" value="GQ55_8G104200"/>
</dbReference>
<dbReference type="Gramene" id="PUZ44489">
    <property type="protein sequence ID" value="PUZ44489"/>
    <property type="gene ID" value="GQ55_8G104200"/>
</dbReference>
<proteinExistence type="predicted"/>
<organism evidence="3 4">
    <name type="scientific">Panicum hallii var. hallii</name>
    <dbReference type="NCBI Taxonomy" id="1504633"/>
    <lineage>
        <taxon>Eukaryota</taxon>
        <taxon>Viridiplantae</taxon>
        <taxon>Streptophyta</taxon>
        <taxon>Embryophyta</taxon>
        <taxon>Tracheophyta</taxon>
        <taxon>Spermatophyta</taxon>
        <taxon>Magnoliopsida</taxon>
        <taxon>Liliopsida</taxon>
        <taxon>Poales</taxon>
        <taxon>Poaceae</taxon>
        <taxon>PACMAD clade</taxon>
        <taxon>Panicoideae</taxon>
        <taxon>Panicodae</taxon>
        <taxon>Paniceae</taxon>
        <taxon>Panicinae</taxon>
        <taxon>Panicum</taxon>
        <taxon>Panicum sect. Panicum</taxon>
    </lineage>
</organism>
<dbReference type="PANTHER" id="PTHR31928:SF17">
    <property type="entry name" value="OS11G0265300 PROTEIN"/>
    <property type="match status" value="1"/>
</dbReference>
<dbReference type="EMBL" id="CM009756">
    <property type="protein sequence ID" value="PUZ44490.1"/>
    <property type="molecule type" value="Genomic_DNA"/>
</dbReference>